<organism evidence="9 10">
    <name type="scientific">Yanofskybacteria sp. (strain GW2011_GWA1_39_13)</name>
    <dbReference type="NCBI Taxonomy" id="1619019"/>
    <lineage>
        <taxon>Bacteria</taxon>
        <taxon>Candidatus Yanofskyibacteriota</taxon>
    </lineage>
</organism>
<comment type="caution">
    <text evidence="9">The sequence shown here is derived from an EMBL/GenBank/DDBJ whole genome shotgun (WGS) entry which is preliminary data.</text>
</comment>
<name>A0A0G0QL86_YANXG</name>
<evidence type="ECO:0000313" key="10">
    <source>
        <dbReference type="Proteomes" id="UP000034845"/>
    </source>
</evidence>
<sequence length="452" mass="49270">MKRFLRFIPAGSIILGATTLASYGMGLLRDRIFAQTFGASRTLDAYNAAFLLPDLLFNILIASGIAAAFVPILTELLKSDRERASEYTNTMIAGAMGTMTLAAGMIMIFAGKISSLIAPGFQPQDQILVAHLLRYLALSPIIFGASNTLGALLVVKRRFLYYGLSPVLYNLGIILGTIFLTPHFGIVGVAIGTIIGALLHLLIRVVDVMRSGFRFKFNFNPTTPEFKKTISLMVPKMFGHPVELATFWVFTIFASALKPGSVAILSFARNFQSVPVSLIGITIATTTFPLLAQSITNHSIERFNKILKTSFWVIFSGSVLAGGIVFLIREPLIRIVLGGGSFDNESVLRTALTLGIFTLAIPTESLVQLMARAFYATKNTTIPVVFSIIGFIISTTAAFYLVPRFDIIALPFSFFLASATELILLLLFIPNRLKKMAKEAIKDSPLPHLEGL</sequence>
<gene>
    <name evidence="9" type="ORF">UT29_C0002G0024</name>
</gene>
<feature type="transmembrane region" description="Helical" evidence="8">
    <location>
        <begin position="274"/>
        <end position="291"/>
    </location>
</feature>
<dbReference type="GO" id="GO:0005886">
    <property type="term" value="C:plasma membrane"/>
    <property type="evidence" value="ECO:0007669"/>
    <property type="project" value="UniProtKB-SubCell"/>
</dbReference>
<feature type="transmembrane region" description="Helical" evidence="8">
    <location>
        <begin position="159"/>
        <end position="180"/>
    </location>
</feature>
<dbReference type="Pfam" id="PF03023">
    <property type="entry name" value="MurJ"/>
    <property type="match status" value="1"/>
</dbReference>
<dbReference type="Proteomes" id="UP000034845">
    <property type="component" value="Unassembled WGS sequence"/>
</dbReference>
<feature type="transmembrane region" description="Helical" evidence="8">
    <location>
        <begin position="382"/>
        <end position="402"/>
    </location>
</feature>
<keyword evidence="6 8" id="KW-1133">Transmembrane helix</keyword>
<reference evidence="9 10" key="1">
    <citation type="journal article" date="2015" name="Nature">
        <title>rRNA introns, odd ribosomes, and small enigmatic genomes across a large radiation of phyla.</title>
        <authorList>
            <person name="Brown C.T."/>
            <person name="Hug L.A."/>
            <person name="Thomas B.C."/>
            <person name="Sharon I."/>
            <person name="Castelle C.J."/>
            <person name="Singh A."/>
            <person name="Wilkins M.J."/>
            <person name="Williams K.H."/>
            <person name="Banfield J.F."/>
        </authorList>
    </citation>
    <scope>NUCLEOTIDE SEQUENCE [LARGE SCALE GENOMIC DNA]</scope>
    <source>
        <strain evidence="10">GW2011_GWA1_39_13</strain>
    </source>
</reference>
<evidence type="ECO:0000256" key="7">
    <source>
        <dbReference type="ARBA" id="ARBA00023136"/>
    </source>
</evidence>
<feature type="transmembrane region" description="Helical" evidence="8">
    <location>
        <begin position="348"/>
        <end position="370"/>
    </location>
</feature>
<accession>A0A0G0QL86</accession>
<protein>
    <submittedName>
        <fullName evidence="9">Integral membrane protein MviN</fullName>
    </submittedName>
</protein>
<dbReference type="GO" id="GO:0008360">
    <property type="term" value="P:regulation of cell shape"/>
    <property type="evidence" value="ECO:0007669"/>
    <property type="project" value="UniProtKB-KW"/>
</dbReference>
<feature type="transmembrane region" description="Helical" evidence="8">
    <location>
        <begin position="48"/>
        <end position="70"/>
    </location>
</feature>
<dbReference type="InterPro" id="IPR004268">
    <property type="entry name" value="MurJ"/>
</dbReference>
<keyword evidence="7 8" id="KW-0472">Membrane</keyword>
<dbReference type="PRINTS" id="PR01806">
    <property type="entry name" value="VIRFACTRMVIN"/>
</dbReference>
<evidence type="ECO:0000256" key="1">
    <source>
        <dbReference type="ARBA" id="ARBA00004651"/>
    </source>
</evidence>
<feature type="transmembrane region" description="Helical" evidence="8">
    <location>
        <begin position="7"/>
        <end position="28"/>
    </location>
</feature>
<feature type="transmembrane region" description="Helical" evidence="8">
    <location>
        <begin position="133"/>
        <end position="154"/>
    </location>
</feature>
<keyword evidence="3 8" id="KW-0812">Transmembrane</keyword>
<dbReference type="AlphaFoldDB" id="A0A0G0QL86"/>
<feature type="transmembrane region" description="Helical" evidence="8">
    <location>
        <begin position="91"/>
        <end position="113"/>
    </location>
</feature>
<keyword evidence="4" id="KW-0133">Cell shape</keyword>
<dbReference type="CDD" id="cd13123">
    <property type="entry name" value="MATE_MurJ_like"/>
    <property type="match status" value="1"/>
</dbReference>
<evidence type="ECO:0000256" key="5">
    <source>
        <dbReference type="ARBA" id="ARBA00022984"/>
    </source>
</evidence>
<comment type="subcellular location">
    <subcellularLocation>
        <location evidence="1">Cell membrane</location>
        <topology evidence="1">Multi-pass membrane protein</topology>
    </subcellularLocation>
</comment>
<dbReference type="PANTHER" id="PTHR47019">
    <property type="entry name" value="LIPID II FLIPPASE MURJ"/>
    <property type="match status" value="1"/>
</dbReference>
<evidence type="ECO:0000313" key="9">
    <source>
        <dbReference type="EMBL" id="KKR02462.1"/>
    </source>
</evidence>
<dbReference type="GO" id="GO:0015648">
    <property type="term" value="F:lipid-linked peptidoglycan transporter activity"/>
    <property type="evidence" value="ECO:0007669"/>
    <property type="project" value="TreeGrafter"/>
</dbReference>
<keyword evidence="2" id="KW-1003">Cell membrane</keyword>
<dbReference type="InterPro" id="IPR051050">
    <property type="entry name" value="Lipid_II_flippase_MurJ/MviN"/>
</dbReference>
<evidence type="ECO:0000256" key="2">
    <source>
        <dbReference type="ARBA" id="ARBA00022475"/>
    </source>
</evidence>
<feature type="transmembrane region" description="Helical" evidence="8">
    <location>
        <begin position="245"/>
        <end position="268"/>
    </location>
</feature>
<feature type="transmembrane region" description="Helical" evidence="8">
    <location>
        <begin position="186"/>
        <end position="206"/>
    </location>
</feature>
<evidence type="ECO:0000256" key="8">
    <source>
        <dbReference type="SAM" id="Phobius"/>
    </source>
</evidence>
<dbReference type="PANTHER" id="PTHR47019:SF1">
    <property type="entry name" value="LIPID II FLIPPASE MURJ"/>
    <property type="match status" value="1"/>
</dbReference>
<dbReference type="NCBIfam" id="TIGR01695">
    <property type="entry name" value="murJ_mviN"/>
    <property type="match status" value="1"/>
</dbReference>
<dbReference type="GO" id="GO:0034204">
    <property type="term" value="P:lipid translocation"/>
    <property type="evidence" value="ECO:0007669"/>
    <property type="project" value="TreeGrafter"/>
</dbReference>
<evidence type="ECO:0000256" key="3">
    <source>
        <dbReference type="ARBA" id="ARBA00022692"/>
    </source>
</evidence>
<dbReference type="EMBL" id="LBWF01000002">
    <property type="protein sequence ID" value="KKR02462.1"/>
    <property type="molecule type" value="Genomic_DNA"/>
</dbReference>
<keyword evidence="5" id="KW-0573">Peptidoglycan synthesis</keyword>
<proteinExistence type="predicted"/>
<feature type="transmembrane region" description="Helical" evidence="8">
    <location>
        <begin position="408"/>
        <end position="429"/>
    </location>
</feature>
<dbReference type="GO" id="GO:0009252">
    <property type="term" value="P:peptidoglycan biosynthetic process"/>
    <property type="evidence" value="ECO:0007669"/>
    <property type="project" value="UniProtKB-KW"/>
</dbReference>
<evidence type="ECO:0000256" key="6">
    <source>
        <dbReference type="ARBA" id="ARBA00022989"/>
    </source>
</evidence>
<evidence type="ECO:0000256" key="4">
    <source>
        <dbReference type="ARBA" id="ARBA00022960"/>
    </source>
</evidence>
<feature type="transmembrane region" description="Helical" evidence="8">
    <location>
        <begin position="311"/>
        <end position="328"/>
    </location>
</feature>